<dbReference type="Proteomes" id="UP000075902">
    <property type="component" value="Unassembled WGS sequence"/>
</dbReference>
<protein>
    <submittedName>
        <fullName evidence="2">Uncharacterized protein</fullName>
    </submittedName>
</protein>
<dbReference type="EnsemblMetazoa" id="AMEC022149-RA">
    <property type="protein sequence ID" value="AMEC022149-PA"/>
    <property type="gene ID" value="AMEC022149"/>
</dbReference>
<feature type="compositionally biased region" description="Low complexity" evidence="1">
    <location>
        <begin position="113"/>
        <end position="126"/>
    </location>
</feature>
<organism evidence="2 3">
    <name type="scientific">Anopheles melas</name>
    <dbReference type="NCBI Taxonomy" id="34690"/>
    <lineage>
        <taxon>Eukaryota</taxon>
        <taxon>Metazoa</taxon>
        <taxon>Ecdysozoa</taxon>
        <taxon>Arthropoda</taxon>
        <taxon>Hexapoda</taxon>
        <taxon>Insecta</taxon>
        <taxon>Pterygota</taxon>
        <taxon>Neoptera</taxon>
        <taxon>Endopterygota</taxon>
        <taxon>Diptera</taxon>
        <taxon>Nematocera</taxon>
        <taxon>Culicoidea</taxon>
        <taxon>Culicidae</taxon>
        <taxon>Anophelinae</taxon>
        <taxon>Anopheles</taxon>
    </lineage>
</organism>
<dbReference type="AlphaFoldDB" id="A0A182UKM9"/>
<keyword evidence="3" id="KW-1185">Reference proteome</keyword>
<evidence type="ECO:0000313" key="3">
    <source>
        <dbReference type="Proteomes" id="UP000075902"/>
    </source>
</evidence>
<proteinExistence type="predicted"/>
<feature type="region of interest" description="Disordered" evidence="1">
    <location>
        <begin position="94"/>
        <end position="133"/>
    </location>
</feature>
<evidence type="ECO:0000313" key="2">
    <source>
        <dbReference type="EnsemblMetazoa" id="AMEC022149-PA"/>
    </source>
</evidence>
<dbReference type="VEuPathDB" id="VectorBase:AMEC022149"/>
<name>A0A182UKM9_9DIPT</name>
<evidence type="ECO:0000256" key="1">
    <source>
        <dbReference type="SAM" id="MobiDB-lite"/>
    </source>
</evidence>
<sequence length="389" mass="42065">MWMLIGRSRSSSSDGELRCGSSPQVAAAPGGCPLAELLTEVEVVVYGVPVGVSFVADEVVVLAPVKLFHSNVKLLDRLPSSEFRWSKLRFRNRLGDSRPGDESEPIPDELTTPGPVGSSASPSVIPCREPPSKDLVRKSQPIVVLVVVQHSAAAGRIGRIHQQAHLSTQHPTVARPLCTWTGRRCPGTGREHVLPILIGVATAWSATGSLFALAPLGPPVLEPDLDARLGKIDAHRQLLAKEHVRVVRPLEGTLELLQLERVERRPGRRIEEGCGLVWKGVLFGNAHCFERRCFRFITANQKNPWGVSYGIQTALRPAGVMSGDRFWPVRSVASDRTVSLAAVHRFFDSQLCLVGGDGGGAGGVHCHHLPQESIDLISPTFPGVVGRET</sequence>
<reference evidence="3" key="1">
    <citation type="submission" date="2014-01" db="EMBL/GenBank/DDBJ databases">
        <title>The Genome Sequence of Anopheles melas CM1001059_A (V2).</title>
        <authorList>
            <consortium name="The Broad Institute Genomics Platform"/>
            <person name="Neafsey D.E."/>
            <person name="Besansky N."/>
            <person name="Howell P."/>
            <person name="Walton C."/>
            <person name="Young S.K."/>
            <person name="Zeng Q."/>
            <person name="Gargeya S."/>
            <person name="Fitzgerald M."/>
            <person name="Haas B."/>
            <person name="Abouelleil A."/>
            <person name="Allen A.W."/>
            <person name="Alvarado L."/>
            <person name="Arachchi H.M."/>
            <person name="Berlin A.M."/>
            <person name="Chapman S.B."/>
            <person name="Gainer-Dewar J."/>
            <person name="Goldberg J."/>
            <person name="Griggs A."/>
            <person name="Gujja S."/>
            <person name="Hansen M."/>
            <person name="Howarth C."/>
            <person name="Imamovic A."/>
            <person name="Ireland A."/>
            <person name="Larimer J."/>
            <person name="McCowan C."/>
            <person name="Murphy C."/>
            <person name="Pearson M."/>
            <person name="Poon T.W."/>
            <person name="Priest M."/>
            <person name="Roberts A."/>
            <person name="Saif S."/>
            <person name="Shea T."/>
            <person name="Sisk P."/>
            <person name="Sykes S."/>
            <person name="Wortman J."/>
            <person name="Nusbaum C."/>
            <person name="Birren B."/>
        </authorList>
    </citation>
    <scope>NUCLEOTIDE SEQUENCE [LARGE SCALE GENOMIC DNA]</scope>
    <source>
        <strain evidence="3">CM1001059</strain>
    </source>
</reference>
<accession>A0A182UKM9</accession>
<reference evidence="2" key="2">
    <citation type="submission" date="2020-05" db="UniProtKB">
        <authorList>
            <consortium name="EnsemblMetazoa"/>
        </authorList>
    </citation>
    <scope>IDENTIFICATION</scope>
    <source>
        <strain evidence="2">CM1001059</strain>
    </source>
</reference>